<comment type="caution">
    <text evidence="3">The sequence shown here is derived from an EMBL/GenBank/DDBJ whole genome shotgun (WGS) entry which is preliminary data.</text>
</comment>
<keyword evidence="1" id="KW-0175">Coiled coil</keyword>
<evidence type="ECO:0000313" key="3">
    <source>
        <dbReference type="EMBL" id="EYC24995.1"/>
    </source>
</evidence>
<dbReference type="Proteomes" id="UP000024635">
    <property type="component" value="Unassembled WGS sequence"/>
</dbReference>
<evidence type="ECO:0000256" key="1">
    <source>
        <dbReference type="SAM" id="Coils"/>
    </source>
</evidence>
<gene>
    <name evidence="3" type="primary">Acey_s0012.g1627</name>
    <name evidence="3" type="ORF">Y032_0012g1627</name>
</gene>
<sequence>MELPFVFVDPHEQNTEIATVGTFLAQARRILANYAVSDEMKKSIFEVSMECIDNVKRYYQAKEKEAQLTKRDAELDEKLHQVERELAVKENTNNGLRASISEKKLKIQLSQVTIERSRERTRELLRERNELEKENKRLAEQAERNSAAWTASLQIACEQKDRLKTLMDRSPRIARQNNERDAVSALSNRLERLQTQKDHLQIEEGRIRKELELQTATPLRVFMVNFVKVTLRTLEMQEKLREAKKVYEQLKNEDAERRKKSDPSEYDVFDASFMSQDFSLRKVMFVFAFPFTRYDINNFIKFISKTRLLRHNSDDLLMSVVSVRNHAMECFFLRWVVENDVLSRYLPIKCDNNLCCMTTLKSSGTFFSENTRDDLHQTELPSKVLPSVPEAAEDESGSAEAATSENSRHSPPAQPPQTSSQDIIMARTAAINNYVTQQSESVAGGLAIDHCS</sequence>
<dbReference type="OrthoDB" id="5872730at2759"/>
<keyword evidence="4" id="KW-1185">Reference proteome</keyword>
<evidence type="ECO:0000313" key="4">
    <source>
        <dbReference type="Proteomes" id="UP000024635"/>
    </source>
</evidence>
<name>A0A016VC57_9BILA</name>
<reference evidence="4" key="1">
    <citation type="journal article" date="2015" name="Nat. Genet.">
        <title>The genome and transcriptome of the zoonotic hookworm Ancylostoma ceylanicum identify infection-specific gene families.</title>
        <authorList>
            <person name="Schwarz E.M."/>
            <person name="Hu Y."/>
            <person name="Antoshechkin I."/>
            <person name="Miller M.M."/>
            <person name="Sternberg P.W."/>
            <person name="Aroian R.V."/>
        </authorList>
    </citation>
    <scope>NUCLEOTIDE SEQUENCE</scope>
    <source>
        <strain evidence="4">HY135</strain>
    </source>
</reference>
<feature type="coiled-coil region" evidence="1">
    <location>
        <begin position="176"/>
        <end position="260"/>
    </location>
</feature>
<accession>A0A016VC57</accession>
<dbReference type="AlphaFoldDB" id="A0A016VC57"/>
<protein>
    <submittedName>
        <fullName evidence="3">Uncharacterized protein</fullName>
    </submittedName>
</protein>
<dbReference type="EMBL" id="JARK01001348">
    <property type="protein sequence ID" value="EYC24995.1"/>
    <property type="molecule type" value="Genomic_DNA"/>
</dbReference>
<organism evidence="3 4">
    <name type="scientific">Ancylostoma ceylanicum</name>
    <dbReference type="NCBI Taxonomy" id="53326"/>
    <lineage>
        <taxon>Eukaryota</taxon>
        <taxon>Metazoa</taxon>
        <taxon>Ecdysozoa</taxon>
        <taxon>Nematoda</taxon>
        <taxon>Chromadorea</taxon>
        <taxon>Rhabditida</taxon>
        <taxon>Rhabditina</taxon>
        <taxon>Rhabditomorpha</taxon>
        <taxon>Strongyloidea</taxon>
        <taxon>Ancylostomatidae</taxon>
        <taxon>Ancylostomatinae</taxon>
        <taxon>Ancylostoma</taxon>
    </lineage>
</organism>
<evidence type="ECO:0000256" key="2">
    <source>
        <dbReference type="SAM" id="MobiDB-lite"/>
    </source>
</evidence>
<feature type="region of interest" description="Disordered" evidence="2">
    <location>
        <begin position="378"/>
        <end position="420"/>
    </location>
</feature>
<proteinExistence type="predicted"/>
<feature type="coiled-coil region" evidence="1">
    <location>
        <begin position="65"/>
        <end position="148"/>
    </location>
</feature>